<comment type="caution">
    <text evidence="15">The sequence shown here is derived from an EMBL/GenBank/DDBJ whole genome shotgun (WGS) entry which is preliminary data.</text>
</comment>
<protein>
    <recommendedName>
        <fullName evidence="4 13">Delta-aminolevulinic acid dehydratase</fullName>
        <ecNumber evidence="3 13">4.2.1.24</ecNumber>
    </recommendedName>
</protein>
<dbReference type="GeneID" id="95754961"/>
<comment type="subunit">
    <text evidence="13">Homooctamer.</text>
</comment>
<keyword evidence="11" id="KW-0479">Metal-binding</keyword>
<comment type="catalytic activity">
    <reaction evidence="8 13">
        <text>2 5-aminolevulinate = porphobilinogen + 2 H2O + H(+)</text>
        <dbReference type="Rhea" id="RHEA:24064"/>
        <dbReference type="ChEBI" id="CHEBI:15377"/>
        <dbReference type="ChEBI" id="CHEBI:15378"/>
        <dbReference type="ChEBI" id="CHEBI:58126"/>
        <dbReference type="ChEBI" id="CHEBI:356416"/>
        <dbReference type="EC" id="4.2.1.24"/>
    </reaction>
</comment>
<dbReference type="SUPFAM" id="SSF51569">
    <property type="entry name" value="Aldolase"/>
    <property type="match status" value="1"/>
</dbReference>
<dbReference type="Proteomes" id="UP001205919">
    <property type="component" value="Unassembled WGS sequence"/>
</dbReference>
<evidence type="ECO:0000256" key="11">
    <source>
        <dbReference type="PIRSR" id="PIRSR001415-3"/>
    </source>
</evidence>
<dbReference type="GO" id="GO:0004655">
    <property type="term" value="F:porphobilinogen synthase activity"/>
    <property type="evidence" value="ECO:0007669"/>
    <property type="project" value="UniProtKB-EC"/>
</dbReference>
<dbReference type="AlphaFoldDB" id="A0AAW5K846"/>
<dbReference type="RefSeq" id="WP_008709844.1">
    <property type="nucleotide sequence ID" value="NZ_CABKQM010000004.1"/>
</dbReference>
<evidence type="ECO:0000313" key="16">
    <source>
        <dbReference type="Proteomes" id="UP001205919"/>
    </source>
</evidence>
<evidence type="ECO:0000256" key="6">
    <source>
        <dbReference type="ARBA" id="ARBA00023239"/>
    </source>
</evidence>
<sequence length="324" mass="35679">MIVRPRRLRRNKIIRDMAAETRLSPSMLVYPVFIREGKDIIEEIPAMPGQRRCSPDTFPRILEEVRRAGVNSVLLFGIPEHKDERGSEAYNENGVIQQALRTGKKHFPEMCFIGDVCLCEYTSHGHCGLLKGETVDNDPTLELLAQTALSQAQAGADIVAPSDMMDGHVAAIRAKLDGAGMDDTLIFSYAVKYASAFYGPFREAAGSAPSFGDRKSYQMDPRNVREGIREALLDIEEGADMIMVKPGLPYLDVLRAVKEVSEVPVGAYCVSGEYSMIKAAAERGWLDEKRVIAESAVCLARGGADIIVSYFAPELAKMMKEGEL</sequence>
<dbReference type="GO" id="GO:0006783">
    <property type="term" value="P:heme biosynthetic process"/>
    <property type="evidence" value="ECO:0007669"/>
    <property type="project" value="UniProtKB-KW"/>
</dbReference>
<evidence type="ECO:0000256" key="7">
    <source>
        <dbReference type="ARBA" id="ARBA00023244"/>
    </source>
</evidence>
<proteinExistence type="inferred from homology"/>
<dbReference type="Pfam" id="PF00490">
    <property type="entry name" value="ALAD"/>
    <property type="match status" value="1"/>
</dbReference>
<feature type="binding site" evidence="11">
    <location>
        <position position="127"/>
    </location>
    <ligand>
        <name>Zn(2+)</name>
        <dbReference type="ChEBI" id="CHEBI:29105"/>
        <note>catalytic</note>
    </ligand>
</feature>
<feature type="binding site" evidence="11">
    <location>
        <position position="119"/>
    </location>
    <ligand>
        <name>Zn(2+)</name>
        <dbReference type="ChEBI" id="CHEBI:29105"/>
        <note>catalytic</note>
    </ligand>
</feature>
<organism evidence="15 16">
    <name type="scientific">Cloacibacillus evryensis</name>
    <dbReference type="NCBI Taxonomy" id="508460"/>
    <lineage>
        <taxon>Bacteria</taxon>
        <taxon>Thermotogati</taxon>
        <taxon>Synergistota</taxon>
        <taxon>Synergistia</taxon>
        <taxon>Synergistales</taxon>
        <taxon>Synergistaceae</taxon>
        <taxon>Cloacibacillus</taxon>
    </lineage>
</organism>
<evidence type="ECO:0000256" key="12">
    <source>
        <dbReference type="PIRSR" id="PIRSR001415-5"/>
    </source>
</evidence>
<dbReference type="PIRSF" id="PIRSF001415">
    <property type="entry name" value="Porphbilin_synth"/>
    <property type="match status" value="1"/>
</dbReference>
<evidence type="ECO:0000256" key="13">
    <source>
        <dbReference type="RuleBase" id="RU000515"/>
    </source>
</evidence>
<feature type="active site" description="Schiff-base intermediate with substrate" evidence="9">
    <location>
        <position position="192"/>
    </location>
</feature>
<dbReference type="InterPro" id="IPR030656">
    <property type="entry name" value="ALAD_AS"/>
</dbReference>
<dbReference type="SMART" id="SM01004">
    <property type="entry name" value="ALAD"/>
    <property type="match status" value="1"/>
</dbReference>
<feature type="active site" description="Schiff-base intermediate with substrate" evidence="9">
    <location>
        <position position="245"/>
    </location>
</feature>
<feature type="binding site" evidence="10">
    <location>
        <position position="202"/>
    </location>
    <ligand>
        <name>5-aminolevulinate</name>
        <dbReference type="ChEBI" id="CHEBI:356416"/>
        <label>1</label>
    </ligand>
</feature>
<feature type="binding site" evidence="11">
    <location>
        <position position="117"/>
    </location>
    <ligand>
        <name>Zn(2+)</name>
        <dbReference type="ChEBI" id="CHEBI:29105"/>
        <note>catalytic</note>
    </ligand>
</feature>
<dbReference type="InterPro" id="IPR013785">
    <property type="entry name" value="Aldolase_TIM"/>
</dbReference>
<evidence type="ECO:0000256" key="9">
    <source>
        <dbReference type="PIRSR" id="PIRSR001415-1"/>
    </source>
</evidence>
<evidence type="ECO:0000256" key="3">
    <source>
        <dbReference type="ARBA" id="ARBA00012053"/>
    </source>
</evidence>
<dbReference type="NCBIfam" id="NF006762">
    <property type="entry name" value="PRK09283.1"/>
    <property type="match status" value="1"/>
</dbReference>
<evidence type="ECO:0000256" key="2">
    <source>
        <dbReference type="ARBA" id="ARBA00008055"/>
    </source>
</evidence>
<feature type="binding site" evidence="10">
    <location>
        <position position="310"/>
    </location>
    <ligand>
        <name>5-aminolevulinate</name>
        <dbReference type="ChEBI" id="CHEBI:356416"/>
        <label>2</label>
    </ligand>
</feature>
<keyword evidence="6 13" id="KW-0456">Lyase</keyword>
<gene>
    <name evidence="15" type="primary">hemB</name>
    <name evidence="15" type="ORF">NE630_12895</name>
</gene>
<dbReference type="GO" id="GO:0005829">
    <property type="term" value="C:cytosol"/>
    <property type="evidence" value="ECO:0007669"/>
    <property type="project" value="TreeGrafter"/>
</dbReference>
<evidence type="ECO:0000256" key="5">
    <source>
        <dbReference type="ARBA" id="ARBA00023133"/>
    </source>
</evidence>
<keyword evidence="12" id="KW-0460">Magnesium</keyword>
<dbReference type="PROSITE" id="PS00169">
    <property type="entry name" value="D_ALA_DEHYDRATASE"/>
    <property type="match status" value="1"/>
</dbReference>
<keyword evidence="11" id="KW-0862">Zinc</keyword>
<feature type="binding site" evidence="12">
    <location>
        <position position="230"/>
    </location>
    <ligand>
        <name>Mg(2+)</name>
        <dbReference type="ChEBI" id="CHEBI:18420"/>
    </ligand>
</feature>
<dbReference type="CDD" id="cd00384">
    <property type="entry name" value="ALAD_PBGS"/>
    <property type="match status" value="1"/>
</dbReference>
<evidence type="ECO:0000256" key="14">
    <source>
        <dbReference type="RuleBase" id="RU004161"/>
    </source>
</evidence>
<reference evidence="15 16" key="1">
    <citation type="submission" date="2022-06" db="EMBL/GenBank/DDBJ databases">
        <title>Isolation of gut microbiota from human fecal samples.</title>
        <authorList>
            <person name="Pamer E.G."/>
            <person name="Barat B."/>
            <person name="Waligurski E."/>
            <person name="Medina S."/>
            <person name="Paddock L."/>
            <person name="Mostad J."/>
        </authorList>
    </citation>
    <scope>NUCLEOTIDE SEQUENCE [LARGE SCALE GENOMIC DNA]</scope>
    <source>
        <strain evidence="15 16">DFI.9.90</strain>
    </source>
</reference>
<dbReference type="FunFam" id="3.20.20.70:FF:000019">
    <property type="entry name" value="Delta-aminolevulinic acid dehydratase"/>
    <property type="match status" value="1"/>
</dbReference>
<dbReference type="PANTHER" id="PTHR11458">
    <property type="entry name" value="DELTA-AMINOLEVULINIC ACID DEHYDRATASE"/>
    <property type="match status" value="1"/>
</dbReference>
<name>A0AAW5K846_9BACT</name>
<dbReference type="PANTHER" id="PTHR11458:SF0">
    <property type="entry name" value="DELTA-AMINOLEVULINIC ACID DEHYDRATASE"/>
    <property type="match status" value="1"/>
</dbReference>
<keyword evidence="5" id="KW-0350">Heme biosynthesis</keyword>
<comment type="similarity">
    <text evidence="2 14">Belongs to the ALAD family.</text>
</comment>
<accession>A0AAW5K846</accession>
<evidence type="ECO:0000256" key="8">
    <source>
        <dbReference type="ARBA" id="ARBA00047651"/>
    </source>
</evidence>
<keyword evidence="7 13" id="KW-0627">Porphyrin biosynthesis</keyword>
<feature type="binding site" evidence="10">
    <location>
        <position position="271"/>
    </location>
    <ligand>
        <name>5-aminolevulinate</name>
        <dbReference type="ChEBI" id="CHEBI:356416"/>
        <label>2</label>
    </ligand>
</feature>
<evidence type="ECO:0000256" key="1">
    <source>
        <dbReference type="ARBA" id="ARBA00004694"/>
    </source>
</evidence>
<comment type="pathway">
    <text evidence="1">Porphyrin-containing compound metabolism; protoporphyrin-IX biosynthesis; coproporphyrinogen-III from 5-aminolevulinate: step 1/4.</text>
</comment>
<dbReference type="Gene3D" id="3.20.20.70">
    <property type="entry name" value="Aldolase class I"/>
    <property type="match status" value="1"/>
</dbReference>
<dbReference type="GO" id="GO:0008270">
    <property type="term" value="F:zinc ion binding"/>
    <property type="evidence" value="ECO:0007669"/>
    <property type="project" value="TreeGrafter"/>
</dbReference>
<evidence type="ECO:0000256" key="4">
    <source>
        <dbReference type="ARBA" id="ARBA00020771"/>
    </source>
</evidence>
<feature type="binding site" evidence="10">
    <location>
        <position position="214"/>
    </location>
    <ligand>
        <name>5-aminolevulinate</name>
        <dbReference type="ChEBI" id="CHEBI:356416"/>
        <label>1</label>
    </ligand>
</feature>
<dbReference type="InterPro" id="IPR001731">
    <property type="entry name" value="ALAD"/>
</dbReference>
<dbReference type="EMBL" id="JANFYT010000033">
    <property type="protein sequence ID" value="MCQ4815329.1"/>
    <property type="molecule type" value="Genomic_DNA"/>
</dbReference>
<evidence type="ECO:0000313" key="15">
    <source>
        <dbReference type="EMBL" id="MCQ4815329.1"/>
    </source>
</evidence>
<evidence type="ECO:0000256" key="10">
    <source>
        <dbReference type="PIRSR" id="PIRSR001415-2"/>
    </source>
</evidence>
<dbReference type="PRINTS" id="PR00144">
    <property type="entry name" value="DALDHYDRTASE"/>
</dbReference>
<keyword evidence="16" id="KW-1185">Reference proteome</keyword>
<dbReference type="EC" id="4.2.1.24" evidence="3 13"/>